<dbReference type="GO" id="GO:0003677">
    <property type="term" value="F:DNA binding"/>
    <property type="evidence" value="ECO:0007669"/>
    <property type="project" value="InterPro"/>
</dbReference>
<gene>
    <name evidence="2" type="ORF">ELX58_03490</name>
</gene>
<dbReference type="RefSeq" id="WP_133441777.1">
    <property type="nucleotide sequence ID" value="NZ_CP034726.1"/>
</dbReference>
<feature type="domain" description="HTH merR-type" evidence="1">
    <location>
        <begin position="23"/>
        <end position="92"/>
    </location>
</feature>
<dbReference type="SMART" id="SM00422">
    <property type="entry name" value="HTH_MERR"/>
    <property type="match status" value="1"/>
</dbReference>
<dbReference type="AlphaFoldDB" id="A0A4P6ZKF9"/>
<dbReference type="Gene3D" id="1.10.1660.10">
    <property type="match status" value="1"/>
</dbReference>
<dbReference type="SUPFAM" id="SSF46955">
    <property type="entry name" value="Putative DNA-binding domain"/>
    <property type="match status" value="1"/>
</dbReference>
<evidence type="ECO:0000313" key="2">
    <source>
        <dbReference type="EMBL" id="QBP18216.1"/>
    </source>
</evidence>
<protein>
    <submittedName>
        <fullName evidence="2">MerR family transcriptional regulator</fullName>
    </submittedName>
</protein>
<dbReference type="KEGG" id="lji:ELX58_03490"/>
<dbReference type="EMBL" id="CP034726">
    <property type="protein sequence ID" value="QBP18216.1"/>
    <property type="molecule type" value="Genomic_DNA"/>
</dbReference>
<keyword evidence="3" id="KW-1185">Reference proteome</keyword>
<dbReference type="Proteomes" id="UP000294321">
    <property type="component" value="Chromosome"/>
</dbReference>
<name>A0A4P6ZKF9_9LACO</name>
<proteinExistence type="predicted"/>
<dbReference type="Pfam" id="PF13411">
    <property type="entry name" value="MerR_1"/>
    <property type="match status" value="1"/>
</dbReference>
<dbReference type="GO" id="GO:0006355">
    <property type="term" value="P:regulation of DNA-templated transcription"/>
    <property type="evidence" value="ECO:0007669"/>
    <property type="project" value="InterPro"/>
</dbReference>
<dbReference type="InterPro" id="IPR009061">
    <property type="entry name" value="DNA-bd_dom_put_sf"/>
</dbReference>
<organism evidence="2 3">
    <name type="scientific">Acetilactobacillus jinshanensis</name>
    <dbReference type="NCBI Taxonomy" id="1720083"/>
    <lineage>
        <taxon>Bacteria</taxon>
        <taxon>Bacillati</taxon>
        <taxon>Bacillota</taxon>
        <taxon>Bacilli</taxon>
        <taxon>Lactobacillales</taxon>
        <taxon>Lactobacillaceae</taxon>
        <taxon>Acetilactobacillus</taxon>
    </lineage>
</organism>
<dbReference type="InterPro" id="IPR000551">
    <property type="entry name" value="MerR-type_HTH_dom"/>
</dbReference>
<sequence>MNQLLTDIRNRFQAIFKKNHLAFNMNDISRITGLSRSQVHYWEAKGYIKPVNYQKNRNHVYDYLTLIKIELIQSYLKSGFTLKMASQKASQGRKYAELIHYIIVNRIRSIDNDNGLPATDFGALVNNPKQHVVFVKKANGDVIAKLVKKDH</sequence>
<evidence type="ECO:0000313" key="3">
    <source>
        <dbReference type="Proteomes" id="UP000294321"/>
    </source>
</evidence>
<evidence type="ECO:0000259" key="1">
    <source>
        <dbReference type="SMART" id="SM00422"/>
    </source>
</evidence>
<dbReference type="OrthoDB" id="9806513at2"/>
<reference evidence="3" key="1">
    <citation type="submission" date="2018-12" db="EMBL/GenBank/DDBJ databases">
        <title>A new species of lactobacillus.</title>
        <authorList>
            <person name="Jian Y."/>
            <person name="Xin L."/>
            <person name="Hong Z.J."/>
            <person name="Ming L.Z."/>
            <person name="Hong X.Z."/>
        </authorList>
    </citation>
    <scope>NUCLEOTIDE SEQUENCE [LARGE SCALE GENOMIC DNA]</scope>
    <source>
        <strain evidence="3">HSLZ-75</strain>
    </source>
</reference>
<accession>A0A4P6ZKF9</accession>